<accession>A0AAW8P0F7</accession>
<dbReference type="EMBL" id="JAVLSH010000003">
    <property type="protein sequence ID" value="MDR9759756.1"/>
    <property type="molecule type" value="Genomic_DNA"/>
</dbReference>
<feature type="compositionally biased region" description="Pro residues" evidence="1">
    <location>
        <begin position="75"/>
        <end position="84"/>
    </location>
</feature>
<evidence type="ECO:0000313" key="2">
    <source>
        <dbReference type="EMBL" id="MDR9759756.1"/>
    </source>
</evidence>
<evidence type="ECO:0000256" key="1">
    <source>
        <dbReference type="SAM" id="MobiDB-lite"/>
    </source>
</evidence>
<evidence type="ECO:0000313" key="3">
    <source>
        <dbReference type="Proteomes" id="UP001269402"/>
    </source>
</evidence>
<dbReference type="Proteomes" id="UP001269402">
    <property type="component" value="Unassembled WGS sequence"/>
</dbReference>
<proteinExistence type="predicted"/>
<feature type="compositionally biased region" description="Basic and acidic residues" evidence="1">
    <location>
        <begin position="42"/>
        <end position="51"/>
    </location>
</feature>
<sequence>MASASVAFVGAPMIFRAASADTQGSLIPMRPEGTSKDKAGALEMEQRKEQRWSTPFEAPTFGLRTSGYGPSEDAAPPPHPANSG</sequence>
<dbReference type="RefSeq" id="WP_310807279.1">
    <property type="nucleotide sequence ID" value="NZ_JAVLSH010000003.1"/>
</dbReference>
<reference evidence="3" key="1">
    <citation type="submission" date="2023-07" db="EMBL/GenBank/DDBJ databases">
        <title>Genomic characterization of faba bean (Vicia faba) microsymbionts in Mexican soils.</title>
        <authorList>
            <person name="Rivera Orduna F.N."/>
            <person name="Guevara-Luna J."/>
            <person name="Yan J."/>
            <person name="Arroyo-Herrera I."/>
            <person name="Li Y."/>
            <person name="Vasquez-Murrieta M.S."/>
            <person name="Wang E.T."/>
        </authorList>
    </citation>
    <scope>NUCLEOTIDE SEQUENCE [LARGE SCALE GENOMIC DNA]</scope>
    <source>
        <strain evidence="3">CH6</strain>
    </source>
</reference>
<gene>
    <name evidence="2" type="ORF">RJJ37_08905</name>
</gene>
<protein>
    <submittedName>
        <fullName evidence="2">Uncharacterized protein</fullName>
    </submittedName>
</protein>
<keyword evidence="3" id="KW-1185">Reference proteome</keyword>
<feature type="region of interest" description="Disordered" evidence="1">
    <location>
        <begin position="42"/>
        <end position="84"/>
    </location>
</feature>
<comment type="caution">
    <text evidence="2">The sequence shown here is derived from an EMBL/GenBank/DDBJ whole genome shotgun (WGS) entry which is preliminary data.</text>
</comment>
<organism evidence="2 3">
    <name type="scientific">Rhizobium redzepovicii</name>
    <dbReference type="NCBI Taxonomy" id="2867518"/>
    <lineage>
        <taxon>Bacteria</taxon>
        <taxon>Pseudomonadati</taxon>
        <taxon>Pseudomonadota</taxon>
        <taxon>Alphaproteobacteria</taxon>
        <taxon>Hyphomicrobiales</taxon>
        <taxon>Rhizobiaceae</taxon>
        <taxon>Rhizobium/Agrobacterium group</taxon>
        <taxon>Rhizobium</taxon>
    </lineage>
</organism>
<name>A0AAW8P0F7_9HYPH</name>
<dbReference type="AlphaFoldDB" id="A0AAW8P0F7"/>